<dbReference type="RefSeq" id="WP_091911204.1">
    <property type="nucleotide sequence ID" value="NZ_FNLO01000011.1"/>
</dbReference>
<feature type="region of interest" description="Disordered" evidence="3">
    <location>
        <begin position="398"/>
        <end position="426"/>
    </location>
</feature>
<dbReference type="GO" id="GO:0032259">
    <property type="term" value="P:methylation"/>
    <property type="evidence" value="ECO:0007669"/>
    <property type="project" value="UniProtKB-KW"/>
</dbReference>
<reference evidence="5" key="1">
    <citation type="submission" date="2016-09" db="EMBL/GenBank/DDBJ databases">
        <authorList>
            <person name="Varghese N."/>
            <person name="Submissions S."/>
        </authorList>
    </citation>
    <scope>NUCLEOTIDE SEQUENCE [LARGE SCALE GENOMIC DNA]</scope>
    <source>
        <strain evidence="5">JS23</strain>
    </source>
</reference>
<dbReference type="EMBL" id="FNLO01000011">
    <property type="protein sequence ID" value="SDV50332.1"/>
    <property type="molecule type" value="Genomic_DNA"/>
</dbReference>
<evidence type="ECO:0000313" key="5">
    <source>
        <dbReference type="Proteomes" id="UP000243719"/>
    </source>
</evidence>
<dbReference type="Gene3D" id="3.40.50.12710">
    <property type="match status" value="1"/>
</dbReference>
<keyword evidence="2 4" id="KW-0808">Transferase</keyword>
<keyword evidence="1 4" id="KW-0489">Methyltransferase</keyword>
<keyword evidence="5" id="KW-1185">Reference proteome</keyword>
<protein>
    <submittedName>
        <fullName evidence="4">SAM-dependent methyltransferase, MidA family</fullName>
    </submittedName>
</protein>
<evidence type="ECO:0000313" key="4">
    <source>
        <dbReference type="EMBL" id="SDV50332.1"/>
    </source>
</evidence>
<dbReference type="PANTHER" id="PTHR12049:SF7">
    <property type="entry name" value="PROTEIN ARGININE METHYLTRANSFERASE NDUFAF7, MITOCHONDRIAL"/>
    <property type="match status" value="1"/>
</dbReference>
<dbReference type="InterPro" id="IPR003788">
    <property type="entry name" value="NDUFAF7"/>
</dbReference>
<evidence type="ECO:0000256" key="2">
    <source>
        <dbReference type="ARBA" id="ARBA00022679"/>
    </source>
</evidence>
<dbReference type="STRING" id="1770053.SAMN05216551_111104"/>
<name>A0A1H2PTA4_9BURK</name>
<dbReference type="InterPro" id="IPR029063">
    <property type="entry name" value="SAM-dependent_MTases_sf"/>
</dbReference>
<dbReference type="InterPro" id="IPR038375">
    <property type="entry name" value="NDUFAF7_sf"/>
</dbReference>
<dbReference type="AlphaFoldDB" id="A0A1H2PTA4"/>
<dbReference type="PANTHER" id="PTHR12049">
    <property type="entry name" value="PROTEIN ARGININE METHYLTRANSFERASE NDUFAF7, MITOCHONDRIAL"/>
    <property type="match status" value="1"/>
</dbReference>
<dbReference type="OrthoDB" id="9794208at2"/>
<feature type="compositionally biased region" description="Acidic residues" evidence="3">
    <location>
        <begin position="401"/>
        <end position="414"/>
    </location>
</feature>
<sequence>MIPSTQQAGSLPAPDPDAAARSQRLVDAIAADCAAAGGWLSFDRFMERALYTPGLGYYSGANVKFGTSPRDGSDFVTAPELSPFFARTVARVVAPALAASATDEILEFGAGSGRLAGDLLAVLDRDAPGRCRRYTVVELSGELRERQRQTIARLAPEALSRVVWLDALPPRFDGVVLGNEVLDAMPVRLFARREGVWQERGIAVDAASGRLAWQDRAVPAADLPEQLQRVPGRHDYLTETHEAAGGFVRTVATMLGRGAALLFDYGFPAREYYHAQRDGGTLMCHYRHRSHDAPLFLPGLQDITAHVDFTFVAEAAVAAGASLYGYTSQARFLLDAGILDALAALDPSDAARYLPAANAVQKLLSEAEMGELFKVIAFGKGLPDGLPVFDRGDRSWMLDAQPDDAADDASDDGEPAPRSPGDAHAV</sequence>
<evidence type="ECO:0000256" key="1">
    <source>
        <dbReference type="ARBA" id="ARBA00022603"/>
    </source>
</evidence>
<proteinExistence type="predicted"/>
<organism evidence="4 5">
    <name type="scientific">Chitinasiproducens palmae</name>
    <dbReference type="NCBI Taxonomy" id="1770053"/>
    <lineage>
        <taxon>Bacteria</taxon>
        <taxon>Pseudomonadati</taxon>
        <taxon>Pseudomonadota</taxon>
        <taxon>Betaproteobacteria</taxon>
        <taxon>Burkholderiales</taxon>
        <taxon>Burkholderiaceae</taxon>
        <taxon>Chitinasiproducens</taxon>
    </lineage>
</organism>
<accession>A0A1H2PTA4</accession>
<dbReference type="Pfam" id="PF02636">
    <property type="entry name" value="Methyltransf_28"/>
    <property type="match status" value="1"/>
</dbReference>
<gene>
    <name evidence="4" type="ORF">SAMN05216551_111104</name>
</gene>
<evidence type="ECO:0000256" key="3">
    <source>
        <dbReference type="SAM" id="MobiDB-lite"/>
    </source>
</evidence>
<dbReference type="Proteomes" id="UP000243719">
    <property type="component" value="Unassembled WGS sequence"/>
</dbReference>
<dbReference type="GO" id="GO:0035243">
    <property type="term" value="F:protein-arginine omega-N symmetric methyltransferase activity"/>
    <property type="evidence" value="ECO:0007669"/>
    <property type="project" value="TreeGrafter"/>
</dbReference>
<dbReference type="SUPFAM" id="SSF53335">
    <property type="entry name" value="S-adenosyl-L-methionine-dependent methyltransferases"/>
    <property type="match status" value="1"/>
</dbReference>